<evidence type="ECO:0000256" key="2">
    <source>
        <dbReference type="ARBA" id="ARBA00022576"/>
    </source>
</evidence>
<evidence type="ECO:0000256" key="5">
    <source>
        <dbReference type="RuleBase" id="RU003560"/>
    </source>
</evidence>
<gene>
    <name evidence="6" type="ORF">SAMN05444363_0392</name>
</gene>
<organism evidence="6 7">
    <name type="scientific">Flavobacterium terrae</name>
    <dbReference type="NCBI Taxonomy" id="415425"/>
    <lineage>
        <taxon>Bacteria</taxon>
        <taxon>Pseudomonadati</taxon>
        <taxon>Bacteroidota</taxon>
        <taxon>Flavobacteriia</taxon>
        <taxon>Flavobacteriales</taxon>
        <taxon>Flavobacteriaceae</taxon>
        <taxon>Flavobacterium</taxon>
    </lineage>
</organism>
<evidence type="ECO:0000313" key="7">
    <source>
        <dbReference type="Proteomes" id="UP000184488"/>
    </source>
</evidence>
<dbReference type="GO" id="GO:0030170">
    <property type="term" value="F:pyridoxal phosphate binding"/>
    <property type="evidence" value="ECO:0007669"/>
    <property type="project" value="InterPro"/>
</dbReference>
<dbReference type="Gene3D" id="3.90.1150.10">
    <property type="entry name" value="Aspartate Aminotransferase, domain 1"/>
    <property type="match status" value="1"/>
</dbReference>
<evidence type="ECO:0000256" key="1">
    <source>
        <dbReference type="ARBA" id="ARBA00001933"/>
    </source>
</evidence>
<dbReference type="CDD" id="cd00610">
    <property type="entry name" value="OAT_like"/>
    <property type="match status" value="1"/>
</dbReference>
<evidence type="ECO:0000256" key="3">
    <source>
        <dbReference type="ARBA" id="ARBA00022679"/>
    </source>
</evidence>
<dbReference type="PANTHER" id="PTHR11986">
    <property type="entry name" value="AMINOTRANSFERASE CLASS III"/>
    <property type="match status" value="1"/>
</dbReference>
<dbReference type="InterPro" id="IPR015422">
    <property type="entry name" value="PyrdxlP-dep_Trfase_small"/>
</dbReference>
<reference evidence="7" key="1">
    <citation type="submission" date="2016-11" db="EMBL/GenBank/DDBJ databases">
        <authorList>
            <person name="Varghese N."/>
            <person name="Submissions S."/>
        </authorList>
    </citation>
    <scope>NUCLEOTIDE SEQUENCE [LARGE SCALE GENOMIC DNA]</scope>
    <source>
        <strain evidence="7">DSM 18829</strain>
    </source>
</reference>
<dbReference type="InterPro" id="IPR015421">
    <property type="entry name" value="PyrdxlP-dep_Trfase_major"/>
</dbReference>
<dbReference type="PANTHER" id="PTHR11986:SF79">
    <property type="entry name" value="ACETYLORNITHINE AMINOTRANSFERASE, MITOCHONDRIAL"/>
    <property type="match status" value="1"/>
</dbReference>
<dbReference type="InterPro" id="IPR050103">
    <property type="entry name" value="Class-III_PLP-dep_AT"/>
</dbReference>
<comment type="similarity">
    <text evidence="5">Belongs to the class-III pyridoxal-phosphate-dependent aminotransferase family.</text>
</comment>
<dbReference type="Gene3D" id="3.40.640.10">
    <property type="entry name" value="Type I PLP-dependent aspartate aminotransferase-like (Major domain)"/>
    <property type="match status" value="1"/>
</dbReference>
<dbReference type="InterPro" id="IPR005814">
    <property type="entry name" value="Aminotrans_3"/>
</dbReference>
<dbReference type="SUPFAM" id="SSF53383">
    <property type="entry name" value="PLP-dependent transferases"/>
    <property type="match status" value="1"/>
</dbReference>
<protein>
    <submittedName>
        <fullName evidence="6">Acetylornithine aminotransferase</fullName>
    </submittedName>
</protein>
<dbReference type="InterPro" id="IPR015424">
    <property type="entry name" value="PyrdxlP-dep_Trfase"/>
</dbReference>
<evidence type="ECO:0000256" key="4">
    <source>
        <dbReference type="ARBA" id="ARBA00022898"/>
    </source>
</evidence>
<dbReference type="Pfam" id="PF00202">
    <property type="entry name" value="Aminotran_3"/>
    <property type="match status" value="1"/>
</dbReference>
<dbReference type="Proteomes" id="UP000184488">
    <property type="component" value="Unassembled WGS sequence"/>
</dbReference>
<dbReference type="STRING" id="415425.SAMN05444363_0392"/>
<sequence>METTAIKDSSTGMNLFDVYSVSDIEIVKASGSDLWDKNGKHYLDLYGGHAVISIGHTHPHYVSSLTEQLQKIGFYSNSIVIDQQKQLASKLGLLSGYTDYQLFLCNSGAEANENAFKLASFHNGRKKIIAFNKAFHGRTSLAVASTDNPAIVAPVNENNNTTFLPLNDSNAFDQAVNDEVCCVIIEGIQGVAGIQIPEPAFLQHVAQKCKELGIVLILDEVQSGYGRTGKFFAHKHAGIQPDIITTAKGMGNGFPIAGVLIAPHIQPKKEMLGTTFGGNYLACAAGLAVLEVIEKENLMENAQKMGEYLMEQVQNIPNIKEIRGIGLMVAIELFDPCAAVRKRLLDEFGIFTGTASNKNTLRILPSLAVTKRELDELLKALKIILK</sequence>
<dbReference type="InterPro" id="IPR049704">
    <property type="entry name" value="Aminotrans_3_PPA_site"/>
</dbReference>
<dbReference type="PROSITE" id="PS00600">
    <property type="entry name" value="AA_TRANSFER_CLASS_3"/>
    <property type="match status" value="1"/>
</dbReference>
<proteinExistence type="inferred from homology"/>
<dbReference type="EMBL" id="FQZI01000001">
    <property type="protein sequence ID" value="SHI39747.1"/>
    <property type="molecule type" value="Genomic_DNA"/>
</dbReference>
<dbReference type="AlphaFoldDB" id="A0A1M6ATJ0"/>
<dbReference type="GO" id="GO:0008483">
    <property type="term" value="F:transaminase activity"/>
    <property type="evidence" value="ECO:0007669"/>
    <property type="project" value="UniProtKB-KW"/>
</dbReference>
<evidence type="ECO:0000313" key="6">
    <source>
        <dbReference type="EMBL" id="SHI39747.1"/>
    </source>
</evidence>
<name>A0A1M6ATJ0_9FLAO</name>
<keyword evidence="2 6" id="KW-0032">Aminotransferase</keyword>
<dbReference type="PIRSF" id="PIRSF000521">
    <property type="entry name" value="Transaminase_4ab_Lys_Orn"/>
    <property type="match status" value="1"/>
</dbReference>
<dbReference type="FunFam" id="3.40.640.10:FF:000100">
    <property type="entry name" value="Putative acetylornithine aminotransferase"/>
    <property type="match status" value="1"/>
</dbReference>
<comment type="cofactor">
    <cofactor evidence="1">
        <name>pyridoxal 5'-phosphate</name>
        <dbReference type="ChEBI" id="CHEBI:597326"/>
    </cofactor>
</comment>
<keyword evidence="3 6" id="KW-0808">Transferase</keyword>
<keyword evidence="7" id="KW-1185">Reference proteome</keyword>
<dbReference type="GO" id="GO:0042802">
    <property type="term" value="F:identical protein binding"/>
    <property type="evidence" value="ECO:0007669"/>
    <property type="project" value="TreeGrafter"/>
</dbReference>
<keyword evidence="4 5" id="KW-0663">Pyridoxal phosphate</keyword>
<accession>A0A1M6ATJ0</accession>